<proteinExistence type="predicted"/>
<name>A0A0R0AJG0_9GAMM</name>
<keyword evidence="3" id="KW-1185">Reference proteome</keyword>
<evidence type="ECO:0000313" key="3">
    <source>
        <dbReference type="Proteomes" id="UP000051802"/>
    </source>
</evidence>
<dbReference type="RefSeq" id="WP_057645985.1">
    <property type="nucleotide sequence ID" value="NZ_LLXU01000064.1"/>
</dbReference>
<accession>A0A0R0AJG0</accession>
<protein>
    <recommendedName>
        <fullName evidence="4">Transmembrane protein</fullName>
    </recommendedName>
</protein>
<keyword evidence="1" id="KW-0472">Membrane</keyword>
<keyword evidence="1" id="KW-0812">Transmembrane</keyword>
<reference evidence="2 3" key="1">
    <citation type="submission" date="2015-10" db="EMBL/GenBank/DDBJ databases">
        <title>Genome sequencing and analysis of members of genus Stenotrophomonas.</title>
        <authorList>
            <person name="Patil P.P."/>
            <person name="Midha S."/>
            <person name="Patil P.B."/>
        </authorList>
    </citation>
    <scope>NUCLEOTIDE SEQUENCE [LARGE SCALE GENOMIC DNA]</scope>
    <source>
        <strain evidence="2 3">JCM 16536</strain>
    </source>
</reference>
<dbReference type="Proteomes" id="UP000051802">
    <property type="component" value="Unassembled WGS sequence"/>
</dbReference>
<organism evidence="2 3">
    <name type="scientific">Stenotrophomonas panacihumi</name>
    <dbReference type="NCBI Taxonomy" id="676599"/>
    <lineage>
        <taxon>Bacteria</taxon>
        <taxon>Pseudomonadati</taxon>
        <taxon>Pseudomonadota</taxon>
        <taxon>Gammaproteobacteria</taxon>
        <taxon>Lysobacterales</taxon>
        <taxon>Lysobacteraceae</taxon>
        <taxon>Stenotrophomonas</taxon>
    </lineage>
</organism>
<feature type="transmembrane region" description="Helical" evidence="1">
    <location>
        <begin position="82"/>
        <end position="103"/>
    </location>
</feature>
<evidence type="ECO:0000256" key="1">
    <source>
        <dbReference type="SAM" id="Phobius"/>
    </source>
</evidence>
<keyword evidence="1" id="KW-1133">Transmembrane helix</keyword>
<sequence length="109" mass="12187">MHYDILIPITLFICIAYSLKAVVDAYARRKIIESRGSEELVRALLEGETVRRRHASLQWGTVMVILSLGFGLVEFLDVQTLTPGVVAILLAATGLGNLAFYLIERKIER</sequence>
<feature type="transmembrane region" description="Helical" evidence="1">
    <location>
        <begin position="6"/>
        <end position="27"/>
    </location>
</feature>
<evidence type="ECO:0000313" key="2">
    <source>
        <dbReference type="EMBL" id="KRG45261.1"/>
    </source>
</evidence>
<evidence type="ECO:0008006" key="4">
    <source>
        <dbReference type="Google" id="ProtNLM"/>
    </source>
</evidence>
<dbReference type="STRING" id="676599.ARC20_07665"/>
<dbReference type="OrthoDB" id="5954762at2"/>
<comment type="caution">
    <text evidence="2">The sequence shown here is derived from an EMBL/GenBank/DDBJ whole genome shotgun (WGS) entry which is preliminary data.</text>
</comment>
<gene>
    <name evidence="2" type="ORF">ARC20_07665</name>
</gene>
<dbReference type="AlphaFoldDB" id="A0A0R0AJG0"/>
<feature type="transmembrane region" description="Helical" evidence="1">
    <location>
        <begin position="57"/>
        <end position="76"/>
    </location>
</feature>
<dbReference type="EMBL" id="LLXU01000064">
    <property type="protein sequence ID" value="KRG45261.1"/>
    <property type="molecule type" value="Genomic_DNA"/>
</dbReference>